<feature type="region of interest" description="Disordered" evidence="1">
    <location>
        <begin position="1"/>
        <end position="21"/>
    </location>
</feature>
<protein>
    <submittedName>
        <fullName evidence="2">Uncharacterized protein</fullName>
    </submittedName>
</protein>
<dbReference type="Proteomes" id="UP000225740">
    <property type="component" value="Unassembled WGS sequence"/>
</dbReference>
<evidence type="ECO:0000313" key="2">
    <source>
        <dbReference type="EMBL" id="PHQ35585.1"/>
    </source>
</evidence>
<evidence type="ECO:0000256" key="1">
    <source>
        <dbReference type="SAM" id="MobiDB-lite"/>
    </source>
</evidence>
<dbReference type="AlphaFoldDB" id="A0A2G1W964"/>
<proteinExistence type="predicted"/>
<keyword evidence="3" id="KW-1185">Reference proteome</keyword>
<name>A0A2G1W964_9BACT</name>
<sequence length="206" mass="23876">MRKTTKTSKRSGQQVDDDRTKRVNARKQLRVWLTRFGNDGIKLQTEEDVKQQARHLVSLVREAHSRSSSAAHRRFKEIAAAVDDQIGLIDQSEKHMKMLFERLIRAADAEVDFKCPWDHLLMELERKPRQLTVARALWDANKDLSAEWTIPLGDFVYKVWGCDFIKSSRIRPVICKLAKFINERGVGLKIEVHDSEGVHRIDCKLT</sequence>
<organism evidence="2 3">
    <name type="scientific">Rhodopirellula bahusiensis</name>
    <dbReference type="NCBI Taxonomy" id="2014065"/>
    <lineage>
        <taxon>Bacteria</taxon>
        <taxon>Pseudomonadati</taxon>
        <taxon>Planctomycetota</taxon>
        <taxon>Planctomycetia</taxon>
        <taxon>Pirellulales</taxon>
        <taxon>Pirellulaceae</taxon>
        <taxon>Rhodopirellula</taxon>
    </lineage>
</organism>
<reference evidence="2 3" key="1">
    <citation type="submission" date="2017-06" db="EMBL/GenBank/DDBJ databases">
        <title>Description of Rhodopirellula bahusiensis sp. nov.</title>
        <authorList>
            <person name="Kizina J."/>
            <person name="Harder J."/>
        </authorList>
    </citation>
    <scope>NUCLEOTIDE SEQUENCE [LARGE SCALE GENOMIC DNA]</scope>
    <source>
        <strain evidence="2 3">SWK21</strain>
    </source>
</reference>
<accession>A0A2G1W964</accession>
<dbReference type="OrthoDB" id="9874707at2"/>
<gene>
    <name evidence="2" type="ORF">CEE69_07995</name>
</gene>
<dbReference type="EMBL" id="NIZW01000006">
    <property type="protein sequence ID" value="PHQ35585.1"/>
    <property type="molecule type" value="Genomic_DNA"/>
</dbReference>
<evidence type="ECO:0000313" key="3">
    <source>
        <dbReference type="Proteomes" id="UP000225740"/>
    </source>
</evidence>
<comment type="caution">
    <text evidence="2">The sequence shown here is derived from an EMBL/GenBank/DDBJ whole genome shotgun (WGS) entry which is preliminary data.</text>
</comment>